<protein>
    <recommendedName>
        <fullName evidence="3">F-box domain-containing protein</fullName>
    </recommendedName>
</protein>
<dbReference type="Proteomes" id="UP001163850">
    <property type="component" value="Unassembled WGS sequence"/>
</dbReference>
<sequence>MASSSGYSHILNWSPQTSCETSRSCREHDQDGVLQLFEPPPEKSTIPTYLSFNDLAVVDPSLGVHLSRLSFMAALPSSSPFFEIPAPIFTSPIFRWSTGANYDPQYYLYTYLLSPISRLPDELLGQVFHEFVMSFPWVHSNNTTSEDGSSKRQLAPFSLMQICSRWRNVCISTSKLWVYHHVPLYRSKYSSNHQSQRDPFESYINLTHYTRLALFRSKGSPLHVHITILPANPVAAAAGLLFDVSDRWQSAYIAIGSTSTSAAPCLSARQFLKGLRYPILEELTLEYDSSGSTEEQVEYCLPSFVRSPKLHTLRVVKMRWWPAWNSQSESSNAVLSDIVDGINGDLDHGDRGEVSEGEIERRPLPHLPYSQIRILTGSASLPTLYTLLKLCSNLETVEVDQERFPALALPPPAALDLETAVGRVTSGASPTSQLHHNYSHIYDWNSTFTSSTTASFDNGFLKNIAIDAPHLRTLSLSLATDQPPLTNWIRRTPSLRTLSLTGGKLTSKVVHDQVVNDMIGFLHRQRFFSCGGLEISSRSESFSGLENFTLSTVEITSRQLIELFTHMPELRQLKLGRHAWGPRSYLGELRGEGGEVLRRLRVPRALTTSQSKPQSTFTQRDIASSECGIKKGKGHDQCHRVLLPRLTSFSLYFPRPPVQTEFEELLDVLESRAVPGTSGMAVPVSVQCTAELSMVEFDVDIPGGLAMMLEQSDWASYRQRVLKVVGMSEGEAIESSG</sequence>
<evidence type="ECO:0000313" key="1">
    <source>
        <dbReference type="EMBL" id="KAJ3986653.1"/>
    </source>
</evidence>
<accession>A0AA38Q3D4</accession>
<name>A0AA38Q3D4_9AGAR</name>
<proteinExistence type="predicted"/>
<organism evidence="1 2">
    <name type="scientific">Lentinula detonsa</name>
    <dbReference type="NCBI Taxonomy" id="2804962"/>
    <lineage>
        <taxon>Eukaryota</taxon>
        <taxon>Fungi</taxon>
        <taxon>Dikarya</taxon>
        <taxon>Basidiomycota</taxon>
        <taxon>Agaricomycotina</taxon>
        <taxon>Agaricomycetes</taxon>
        <taxon>Agaricomycetidae</taxon>
        <taxon>Agaricales</taxon>
        <taxon>Marasmiineae</taxon>
        <taxon>Omphalotaceae</taxon>
        <taxon>Lentinula</taxon>
    </lineage>
</organism>
<evidence type="ECO:0008006" key="3">
    <source>
        <dbReference type="Google" id="ProtNLM"/>
    </source>
</evidence>
<dbReference type="SUPFAM" id="SSF52047">
    <property type="entry name" value="RNI-like"/>
    <property type="match status" value="1"/>
</dbReference>
<dbReference type="AlphaFoldDB" id="A0AA38Q3D4"/>
<comment type="caution">
    <text evidence="1">The sequence shown here is derived from an EMBL/GenBank/DDBJ whole genome shotgun (WGS) entry which is preliminary data.</text>
</comment>
<dbReference type="InterPro" id="IPR032675">
    <property type="entry name" value="LRR_dom_sf"/>
</dbReference>
<dbReference type="EMBL" id="MU801936">
    <property type="protein sequence ID" value="KAJ3986653.1"/>
    <property type="molecule type" value="Genomic_DNA"/>
</dbReference>
<evidence type="ECO:0000313" key="2">
    <source>
        <dbReference type="Proteomes" id="UP001163850"/>
    </source>
</evidence>
<reference evidence="1" key="1">
    <citation type="submission" date="2022-08" db="EMBL/GenBank/DDBJ databases">
        <authorList>
            <consortium name="DOE Joint Genome Institute"/>
            <person name="Min B."/>
            <person name="Riley R."/>
            <person name="Sierra-Patev S."/>
            <person name="Naranjo-Ortiz M."/>
            <person name="Looney B."/>
            <person name="Konkel Z."/>
            <person name="Slot J.C."/>
            <person name="Sakamoto Y."/>
            <person name="Steenwyk J.L."/>
            <person name="Rokas A."/>
            <person name="Carro J."/>
            <person name="Camarero S."/>
            <person name="Ferreira P."/>
            <person name="Molpeceres G."/>
            <person name="Ruiz-Duenas F.J."/>
            <person name="Serrano A."/>
            <person name="Henrissat B."/>
            <person name="Drula E."/>
            <person name="Hughes K.W."/>
            <person name="Mata J.L."/>
            <person name="Ishikawa N.K."/>
            <person name="Vargas-Isla R."/>
            <person name="Ushijima S."/>
            <person name="Smith C.A."/>
            <person name="Ahrendt S."/>
            <person name="Andreopoulos W."/>
            <person name="He G."/>
            <person name="Labutti K."/>
            <person name="Lipzen A."/>
            <person name="Ng V."/>
            <person name="Sandor L."/>
            <person name="Barry K."/>
            <person name="Martinez A.T."/>
            <person name="Xiao Y."/>
            <person name="Gibbons J.G."/>
            <person name="Terashima K."/>
            <person name="Hibbett D.S."/>
            <person name="Grigoriev I.V."/>
        </authorList>
    </citation>
    <scope>NUCLEOTIDE SEQUENCE</scope>
    <source>
        <strain evidence="1">TFB7829</strain>
    </source>
</reference>
<gene>
    <name evidence="1" type="ORF">F5890DRAFT_944421</name>
</gene>
<dbReference type="Gene3D" id="3.80.10.10">
    <property type="entry name" value="Ribonuclease Inhibitor"/>
    <property type="match status" value="1"/>
</dbReference>